<comment type="catalytic activity">
    <reaction evidence="5 6">
        <text>cytidine(34) in tRNA(Ile2) + L-lysine + ATP = lysidine(34) in tRNA(Ile2) + AMP + diphosphate + H(+)</text>
        <dbReference type="Rhea" id="RHEA:43744"/>
        <dbReference type="Rhea" id="RHEA-COMP:10625"/>
        <dbReference type="Rhea" id="RHEA-COMP:10670"/>
        <dbReference type="ChEBI" id="CHEBI:15378"/>
        <dbReference type="ChEBI" id="CHEBI:30616"/>
        <dbReference type="ChEBI" id="CHEBI:32551"/>
        <dbReference type="ChEBI" id="CHEBI:33019"/>
        <dbReference type="ChEBI" id="CHEBI:82748"/>
        <dbReference type="ChEBI" id="CHEBI:83665"/>
        <dbReference type="ChEBI" id="CHEBI:456215"/>
        <dbReference type="EC" id="6.3.4.19"/>
    </reaction>
</comment>
<dbReference type="GO" id="GO:0005524">
    <property type="term" value="F:ATP binding"/>
    <property type="evidence" value="ECO:0007669"/>
    <property type="project" value="UniProtKB-UniRule"/>
</dbReference>
<dbReference type="HAMAP" id="MF_01161">
    <property type="entry name" value="tRNA_Ile_lys_synt"/>
    <property type="match status" value="1"/>
</dbReference>
<evidence type="ECO:0000256" key="4">
    <source>
        <dbReference type="ARBA" id="ARBA00022840"/>
    </source>
</evidence>
<evidence type="ECO:0000256" key="3">
    <source>
        <dbReference type="ARBA" id="ARBA00022741"/>
    </source>
</evidence>
<dbReference type="GO" id="GO:0005737">
    <property type="term" value="C:cytoplasm"/>
    <property type="evidence" value="ECO:0007669"/>
    <property type="project" value="UniProtKB-SubCell"/>
</dbReference>
<dbReference type="AlphaFoldDB" id="A0A5C4XJA5"/>
<comment type="function">
    <text evidence="6">Ligates lysine onto the cytidine present at position 34 of the AUA codon-specific tRNA(Ile) that contains the anticodon CAU, in an ATP-dependent manner. Cytidine is converted to lysidine, thus changing the amino acid specificity of the tRNA from methionine to isoleucine.</text>
</comment>
<keyword evidence="3 6" id="KW-0547">Nucleotide-binding</keyword>
<proteinExistence type="inferred from homology"/>
<dbReference type="InterPro" id="IPR014729">
    <property type="entry name" value="Rossmann-like_a/b/a_fold"/>
</dbReference>
<accession>A0A5C4XJA5</accession>
<dbReference type="GO" id="GO:0032267">
    <property type="term" value="F:tRNA(Ile)-lysidine synthase activity"/>
    <property type="evidence" value="ECO:0007669"/>
    <property type="project" value="UniProtKB-EC"/>
</dbReference>
<dbReference type="InterPro" id="IPR012795">
    <property type="entry name" value="tRNA_Ile_lys_synt_N"/>
</dbReference>
<feature type="domain" description="tRNA(Ile)-lysidine/2-thiocytidine synthase N-terminal" evidence="7">
    <location>
        <begin position="65"/>
        <end position="249"/>
    </location>
</feature>
<dbReference type="EMBL" id="VDMN01000003">
    <property type="protein sequence ID" value="TNM62710.1"/>
    <property type="molecule type" value="Genomic_DNA"/>
</dbReference>
<dbReference type="GO" id="GO:0006400">
    <property type="term" value="P:tRNA modification"/>
    <property type="evidence" value="ECO:0007669"/>
    <property type="project" value="UniProtKB-UniRule"/>
</dbReference>
<keyword evidence="1 6" id="KW-0436">Ligase</keyword>
<dbReference type="PANTHER" id="PTHR43033">
    <property type="entry name" value="TRNA(ILE)-LYSIDINE SYNTHASE-RELATED"/>
    <property type="match status" value="1"/>
</dbReference>
<protein>
    <recommendedName>
        <fullName evidence="6">tRNA(Ile)-lysidine synthase</fullName>
        <ecNumber evidence="6">6.3.4.19</ecNumber>
    </recommendedName>
    <alternativeName>
        <fullName evidence="6">tRNA(Ile)-2-lysyl-cytidine synthase</fullName>
    </alternativeName>
    <alternativeName>
        <fullName evidence="6">tRNA(Ile)-lysidine synthetase</fullName>
    </alternativeName>
</protein>
<comment type="subcellular location">
    <subcellularLocation>
        <location evidence="6">Cytoplasm</location>
    </subcellularLocation>
</comment>
<dbReference type="OrthoDB" id="9807403at2"/>
<evidence type="ECO:0000256" key="1">
    <source>
        <dbReference type="ARBA" id="ARBA00022598"/>
    </source>
</evidence>
<evidence type="ECO:0000313" key="9">
    <source>
        <dbReference type="Proteomes" id="UP000311605"/>
    </source>
</evidence>
<comment type="domain">
    <text evidence="6">The N-terminal region contains the highly conserved SGGXDS motif, predicted to be a P-loop motif involved in ATP binding.</text>
</comment>
<reference evidence="8 9" key="1">
    <citation type="submission" date="2019-06" db="EMBL/GenBank/DDBJ databases">
        <title>The draft genome of Rhizobium smilacinae PTYR-5.</title>
        <authorList>
            <person name="Liu L."/>
            <person name="Li L."/>
            <person name="Zhang X."/>
        </authorList>
    </citation>
    <scope>NUCLEOTIDE SEQUENCE [LARGE SCALE GENOMIC DNA]</scope>
    <source>
        <strain evidence="8 9">PTYR-5</strain>
    </source>
</reference>
<evidence type="ECO:0000313" key="8">
    <source>
        <dbReference type="EMBL" id="TNM62710.1"/>
    </source>
</evidence>
<dbReference type="EC" id="6.3.4.19" evidence="6"/>
<dbReference type="InterPro" id="IPR011063">
    <property type="entry name" value="TilS/TtcA_N"/>
</dbReference>
<dbReference type="Proteomes" id="UP000311605">
    <property type="component" value="Unassembled WGS sequence"/>
</dbReference>
<dbReference type="SUPFAM" id="SSF52402">
    <property type="entry name" value="Adenine nucleotide alpha hydrolases-like"/>
    <property type="match status" value="1"/>
</dbReference>
<dbReference type="Pfam" id="PF01171">
    <property type="entry name" value="ATP_bind_3"/>
    <property type="match status" value="1"/>
</dbReference>
<evidence type="ECO:0000256" key="2">
    <source>
        <dbReference type="ARBA" id="ARBA00022694"/>
    </source>
</evidence>
<sequence length="488" mass="53142">MRDLERGAAPLSKCRQGGAFEGQQRTEASRLLIGGSAVPTFSDQSSSPCKAAEALIARLAGPSTILAAVSGGSDSIGLLLAFHQVLAADARHGHKLVAATVDHGLRPEAADEADAVFRLCAELSIPHIIRRWDGEKPKSGISAASRDARYRLLIEAADSLDADVIITGHTLDDQIETVSMRAARSDSESNLGLAGMAEAVLLDRRRWLLRPFLATRREAIRDFLLRQGRGWADDPSNADRHYERVRVRESLVDRSDALLEAIQSAARRRSRLAEEAAELARRHLRVEHGVLARLAPEALSEQSETLRHLLANLAAILGGRQHLPAATTMDRVMAMLDGRHMGRTTAGRVMFDLRRQGLFMHRENRDQVVTRVDEGETVVWDGRYRIGNLSDDFVTVGASSADRNLAIALFPDAPPAIAMRAMGVMPDITAAAPSSNGINKASVIAEPILAPYDRFLPQFDLILASELGLSFGCDEFPAAPIKVFERKS</sequence>
<dbReference type="PANTHER" id="PTHR43033:SF1">
    <property type="entry name" value="TRNA(ILE)-LYSIDINE SYNTHASE-RELATED"/>
    <property type="match status" value="1"/>
</dbReference>
<keyword evidence="9" id="KW-1185">Reference proteome</keyword>
<evidence type="ECO:0000256" key="6">
    <source>
        <dbReference type="HAMAP-Rule" id="MF_01161"/>
    </source>
</evidence>
<organism evidence="8 9">
    <name type="scientific">Aliirhizobium smilacinae</name>
    <dbReference type="NCBI Taxonomy" id="1395944"/>
    <lineage>
        <taxon>Bacteria</taxon>
        <taxon>Pseudomonadati</taxon>
        <taxon>Pseudomonadota</taxon>
        <taxon>Alphaproteobacteria</taxon>
        <taxon>Hyphomicrobiales</taxon>
        <taxon>Rhizobiaceae</taxon>
        <taxon>Aliirhizobium</taxon>
    </lineage>
</organism>
<dbReference type="CDD" id="cd01992">
    <property type="entry name" value="TilS_N"/>
    <property type="match status" value="1"/>
</dbReference>
<dbReference type="InterPro" id="IPR012094">
    <property type="entry name" value="tRNA_Ile_lys_synt"/>
</dbReference>
<comment type="caution">
    <text evidence="8">The sequence shown here is derived from an EMBL/GenBank/DDBJ whole genome shotgun (WGS) entry which is preliminary data.</text>
</comment>
<name>A0A5C4XJA5_9HYPH</name>
<keyword evidence="6" id="KW-0963">Cytoplasm</keyword>
<evidence type="ECO:0000256" key="5">
    <source>
        <dbReference type="ARBA" id="ARBA00048539"/>
    </source>
</evidence>
<feature type="binding site" evidence="6">
    <location>
        <begin position="70"/>
        <end position="75"/>
    </location>
    <ligand>
        <name>ATP</name>
        <dbReference type="ChEBI" id="CHEBI:30616"/>
    </ligand>
</feature>
<dbReference type="Gene3D" id="3.40.50.620">
    <property type="entry name" value="HUPs"/>
    <property type="match status" value="1"/>
</dbReference>
<keyword evidence="4 6" id="KW-0067">ATP-binding</keyword>
<gene>
    <name evidence="6 8" type="primary">tilS</name>
    <name evidence="8" type="ORF">FHP24_15885</name>
</gene>
<comment type="similarity">
    <text evidence="6">Belongs to the tRNA(Ile)-lysidine synthase family.</text>
</comment>
<keyword evidence="2 6" id="KW-0819">tRNA processing</keyword>
<dbReference type="NCBIfam" id="TIGR02432">
    <property type="entry name" value="lysidine_TilS_N"/>
    <property type="match status" value="1"/>
</dbReference>
<evidence type="ECO:0000259" key="7">
    <source>
        <dbReference type="Pfam" id="PF01171"/>
    </source>
</evidence>